<evidence type="ECO:0000259" key="1">
    <source>
        <dbReference type="SMART" id="SM00842"/>
    </source>
</evidence>
<dbReference type="PANTHER" id="PTHR32432:SF3">
    <property type="entry name" value="ETHANOLAMINE UTILIZATION PROTEIN EUTJ"/>
    <property type="match status" value="1"/>
</dbReference>
<organism evidence="2 3">
    <name type="scientific">Syntrophotalea acetylenica</name>
    <name type="common">Pelobacter acetylenicus</name>
    <dbReference type="NCBI Taxonomy" id="29542"/>
    <lineage>
        <taxon>Bacteria</taxon>
        <taxon>Pseudomonadati</taxon>
        <taxon>Thermodesulfobacteriota</taxon>
        <taxon>Desulfuromonadia</taxon>
        <taxon>Desulfuromonadales</taxon>
        <taxon>Syntrophotaleaceae</taxon>
        <taxon>Syntrophotalea</taxon>
    </lineage>
</organism>
<accession>A0A1L3GHR1</accession>
<dbReference type="InterPro" id="IPR005883">
    <property type="entry name" value="PilM"/>
</dbReference>
<evidence type="ECO:0000313" key="3">
    <source>
        <dbReference type="Proteomes" id="UP000182264"/>
    </source>
</evidence>
<dbReference type="STRING" id="29542.A6070_04530"/>
<gene>
    <name evidence="2" type="ORF">A7E75_10525</name>
</gene>
<dbReference type="GO" id="GO:0051301">
    <property type="term" value="P:cell division"/>
    <property type="evidence" value="ECO:0007669"/>
    <property type="project" value="InterPro"/>
</dbReference>
<keyword evidence="3" id="KW-1185">Reference proteome</keyword>
<dbReference type="SMART" id="SM00842">
    <property type="entry name" value="FtsA"/>
    <property type="match status" value="1"/>
</dbReference>
<dbReference type="InterPro" id="IPR050696">
    <property type="entry name" value="FtsA/MreB"/>
</dbReference>
<dbReference type="RefSeq" id="WP_072287256.1">
    <property type="nucleotide sequence ID" value="NZ_CP015455.1"/>
</dbReference>
<sequence>MFFLNKKDIVGVDIGSHSIKLVQLRREKSGWHLVNLGMAQLPPETIVDNTIMDSGAVVECLRNLAESQGLKTKNVASAVSGNSVIIRKIKMPTMTEVEAEAAIEWEAEQYIPFEIAEVNLDFQILGPDSQDPSNMDVVLVAAKKDFVNEYVAVFDEAGFSPLIMDIDCFALENAYQANYDQDEEVVALVNVGASSMNINILKNGTSVFTRDIQIGGNTFNQEIQKKLGLTGLEAEKVKLGASLPDVDSADIDNVLKETMDHLSQEIQRSLDFYSATSSDDRIQRVYLSGGVAKTAGCVESLQQRLGVDVELLDPFRQIHVDEKHFDMEFIHAVSPFFALGVGLATRRLGDK</sequence>
<dbReference type="PIRSF" id="PIRSF019169">
    <property type="entry name" value="PilM"/>
    <property type="match status" value="1"/>
</dbReference>
<dbReference type="InterPro" id="IPR043129">
    <property type="entry name" value="ATPase_NBD"/>
</dbReference>
<protein>
    <submittedName>
        <fullName evidence="2">Pilus assembly protein PilM</fullName>
    </submittedName>
</protein>
<dbReference type="CDD" id="cd24049">
    <property type="entry name" value="ASKHA_NBD_PilM"/>
    <property type="match status" value="1"/>
</dbReference>
<dbReference type="EMBL" id="CP015518">
    <property type="protein sequence ID" value="APG25405.1"/>
    <property type="molecule type" value="Genomic_DNA"/>
</dbReference>
<dbReference type="AlphaFoldDB" id="A0A1L3GHR1"/>
<dbReference type="PANTHER" id="PTHR32432">
    <property type="entry name" value="CELL DIVISION PROTEIN FTSA-RELATED"/>
    <property type="match status" value="1"/>
</dbReference>
<dbReference type="KEGG" id="pace:A6070_04530"/>
<reference evidence="2 3" key="1">
    <citation type="journal article" date="2017" name="Genome Announc.">
        <title>Complete Genome Sequences of Two Acetylene-Fermenting Pelobacter acetylenicus Strains.</title>
        <authorList>
            <person name="Sutton J.M."/>
            <person name="Baesman S.M."/>
            <person name="Fierst J.L."/>
            <person name="Poret-Peterson A.T."/>
            <person name="Oremland R.S."/>
            <person name="Dunlap D.S."/>
            <person name="Akob D.M."/>
        </authorList>
    </citation>
    <scope>NUCLEOTIDE SEQUENCE [LARGE SCALE GENOMIC DNA]</scope>
    <source>
        <strain evidence="2 3">DSM 3247</strain>
    </source>
</reference>
<name>A0A1L3GHR1_SYNAC</name>
<dbReference type="Pfam" id="PF11104">
    <property type="entry name" value="PilM_2"/>
    <property type="match status" value="1"/>
</dbReference>
<dbReference type="InterPro" id="IPR003494">
    <property type="entry name" value="SHS2_FtsA"/>
</dbReference>
<dbReference type="SUPFAM" id="SSF53067">
    <property type="entry name" value="Actin-like ATPase domain"/>
    <property type="match status" value="2"/>
</dbReference>
<dbReference type="Gene3D" id="3.30.1490.300">
    <property type="match status" value="1"/>
</dbReference>
<dbReference type="Gene3D" id="3.30.420.40">
    <property type="match status" value="2"/>
</dbReference>
<feature type="domain" description="SHS2" evidence="1">
    <location>
        <begin position="9"/>
        <end position="175"/>
    </location>
</feature>
<proteinExistence type="predicted"/>
<dbReference type="NCBIfam" id="TIGR01175">
    <property type="entry name" value="pilM"/>
    <property type="match status" value="1"/>
</dbReference>
<dbReference type="OrthoDB" id="9773403at2"/>
<dbReference type="Proteomes" id="UP000182264">
    <property type="component" value="Chromosome"/>
</dbReference>
<evidence type="ECO:0000313" key="2">
    <source>
        <dbReference type="EMBL" id="APG25405.1"/>
    </source>
</evidence>